<keyword evidence="7" id="KW-0813">Transport</keyword>
<dbReference type="PROSITE" id="PS50042">
    <property type="entry name" value="CNMP_BINDING_3"/>
    <property type="match status" value="1"/>
</dbReference>
<dbReference type="AlphaFoldDB" id="A0A9X0WAI6"/>
<dbReference type="InterPro" id="IPR006685">
    <property type="entry name" value="MscS_channel_2nd"/>
</dbReference>
<organism evidence="9 10">
    <name type="scientific">Lamprobacter modestohalophilus</name>
    <dbReference type="NCBI Taxonomy" id="1064514"/>
    <lineage>
        <taxon>Bacteria</taxon>
        <taxon>Pseudomonadati</taxon>
        <taxon>Pseudomonadota</taxon>
        <taxon>Gammaproteobacteria</taxon>
        <taxon>Chromatiales</taxon>
        <taxon>Chromatiaceae</taxon>
        <taxon>Lamprobacter</taxon>
    </lineage>
</organism>
<dbReference type="Gene3D" id="2.60.120.10">
    <property type="entry name" value="Jelly Rolls"/>
    <property type="match status" value="1"/>
</dbReference>
<comment type="similarity">
    <text evidence="2 7">Belongs to the MscS (TC 1.A.23) family.</text>
</comment>
<dbReference type="SMART" id="SM00100">
    <property type="entry name" value="cNMP"/>
    <property type="match status" value="1"/>
</dbReference>
<dbReference type="Pfam" id="PF00924">
    <property type="entry name" value="MS_channel_2nd"/>
    <property type="match status" value="1"/>
</dbReference>
<dbReference type="Gene3D" id="2.30.30.60">
    <property type="match status" value="1"/>
</dbReference>
<evidence type="ECO:0000256" key="5">
    <source>
        <dbReference type="ARBA" id="ARBA00022989"/>
    </source>
</evidence>
<dbReference type="PANTHER" id="PTHR30221">
    <property type="entry name" value="SMALL-CONDUCTANCE MECHANOSENSITIVE CHANNEL"/>
    <property type="match status" value="1"/>
</dbReference>
<dbReference type="GO" id="GO:0005886">
    <property type="term" value="C:plasma membrane"/>
    <property type="evidence" value="ECO:0007669"/>
    <property type="project" value="UniProtKB-SubCell"/>
</dbReference>
<dbReference type="GO" id="GO:0008381">
    <property type="term" value="F:mechanosensitive monoatomic ion channel activity"/>
    <property type="evidence" value="ECO:0007669"/>
    <property type="project" value="InterPro"/>
</dbReference>
<dbReference type="Pfam" id="PF00027">
    <property type="entry name" value="cNMP_binding"/>
    <property type="match status" value="1"/>
</dbReference>
<dbReference type="InterPro" id="IPR023408">
    <property type="entry name" value="MscS_beta-dom_sf"/>
</dbReference>
<evidence type="ECO:0000256" key="3">
    <source>
        <dbReference type="ARBA" id="ARBA00022475"/>
    </source>
</evidence>
<evidence type="ECO:0000313" key="9">
    <source>
        <dbReference type="EMBL" id="MBK1619610.1"/>
    </source>
</evidence>
<keyword evidence="7" id="KW-0406">Ion transport</keyword>
<evidence type="ECO:0000259" key="8">
    <source>
        <dbReference type="PROSITE" id="PS50042"/>
    </source>
</evidence>
<evidence type="ECO:0000256" key="6">
    <source>
        <dbReference type="ARBA" id="ARBA00023136"/>
    </source>
</evidence>
<comment type="subcellular location">
    <subcellularLocation>
        <location evidence="7">Cell inner membrane</location>
        <topology evidence="7">Multi-pass membrane protein</topology>
    </subcellularLocation>
    <subcellularLocation>
        <location evidence="1">Cell membrane</location>
        <topology evidence="1">Multi-pass membrane protein</topology>
    </subcellularLocation>
</comment>
<dbReference type="InterPro" id="IPR045275">
    <property type="entry name" value="MscS_archaea/bacteria_type"/>
</dbReference>
<keyword evidence="10" id="KW-1185">Reference proteome</keyword>
<dbReference type="SUPFAM" id="SSF50182">
    <property type="entry name" value="Sm-like ribonucleoproteins"/>
    <property type="match status" value="1"/>
</dbReference>
<feature type="transmembrane region" description="Helical" evidence="7">
    <location>
        <begin position="124"/>
        <end position="143"/>
    </location>
</feature>
<comment type="subunit">
    <text evidence="7">Homoheptamer.</text>
</comment>
<dbReference type="PANTHER" id="PTHR30221:SF1">
    <property type="entry name" value="SMALL-CONDUCTANCE MECHANOSENSITIVE CHANNEL"/>
    <property type="match status" value="1"/>
</dbReference>
<dbReference type="CDD" id="cd00038">
    <property type="entry name" value="CAP_ED"/>
    <property type="match status" value="1"/>
</dbReference>
<gene>
    <name evidence="9" type="ORF">CKO42_14410</name>
</gene>
<keyword evidence="5 7" id="KW-1133">Transmembrane helix</keyword>
<dbReference type="InterPro" id="IPR018490">
    <property type="entry name" value="cNMP-bd_dom_sf"/>
</dbReference>
<dbReference type="InterPro" id="IPR014710">
    <property type="entry name" value="RmlC-like_jellyroll"/>
</dbReference>
<feature type="domain" description="Cyclic nucleotide-binding" evidence="8">
    <location>
        <begin position="359"/>
        <end position="462"/>
    </location>
</feature>
<dbReference type="InterPro" id="IPR011066">
    <property type="entry name" value="MscS_channel_C_sf"/>
</dbReference>
<evidence type="ECO:0000256" key="4">
    <source>
        <dbReference type="ARBA" id="ARBA00022692"/>
    </source>
</evidence>
<feature type="transmembrane region" description="Helical" evidence="7">
    <location>
        <begin position="90"/>
        <end position="108"/>
    </location>
</feature>
<comment type="caution">
    <text evidence="9">The sequence shown here is derived from an EMBL/GenBank/DDBJ whole genome shotgun (WGS) entry which is preliminary data.</text>
</comment>
<evidence type="ECO:0000313" key="10">
    <source>
        <dbReference type="Proteomes" id="UP001138768"/>
    </source>
</evidence>
<dbReference type="Proteomes" id="UP001138768">
    <property type="component" value="Unassembled WGS sequence"/>
</dbReference>
<name>A0A9X0WAI6_9GAMM</name>
<dbReference type="InterPro" id="IPR010920">
    <property type="entry name" value="LSM_dom_sf"/>
</dbReference>
<protein>
    <recommendedName>
        <fullName evidence="7">Small-conductance mechanosensitive channel</fullName>
    </recommendedName>
</protein>
<sequence>MTALQQLIDGLTDSYWELLVGLLVLVFIWKIGTLLVGKRPLAEHLPLMTALLDVILLPMWVIIISGLLRYALRALELPSLIDPVDWWTDFFVYLTAAWAMGHVVTVVAKQRRRRKNRNEHIPKLIEALLYVTVMLVAVGLFMWQQGYSFTGVWVSTGVAAGVIGLALQRTLGDLFAGVSLGIERPFRIGDWLELPEEKLVGQVVDLNWRATRLRGWDNATVVIPNGRMASASLKNYYSDHHLYAPWYFVNIPAEVSPRFACALLLDAAMRCDSVLKFPNPVVRLSDASKVPYSYMVWVHLKNYPSMFRAREELYREIHLGLQEAGIEVSPEVTEMRTRRAHTNRAEPPTVALALRSLDVAGVLNDDELNQLAARSEYRYFDVGDQILAEGGVSDAFYVIIGGLVDSAIRLPDGSPKVVETLGPGKHFGISEMLTTQQNFLEFIANTDVTLIRIDLDAVRELITKRPELGEYLAGVVKTRLDAADAARVASRRPVRRLSLRDVRDGIERRLRGNRGERRG</sequence>
<keyword evidence="6 7" id="KW-0472">Membrane</keyword>
<keyword evidence="3" id="KW-1003">Cell membrane</keyword>
<dbReference type="SUPFAM" id="SSF82689">
    <property type="entry name" value="Mechanosensitive channel protein MscS (YggB), C-terminal domain"/>
    <property type="match status" value="1"/>
</dbReference>
<keyword evidence="7" id="KW-0407">Ion channel</keyword>
<dbReference type="InterPro" id="IPR000595">
    <property type="entry name" value="cNMP-bd_dom"/>
</dbReference>
<dbReference type="SUPFAM" id="SSF51206">
    <property type="entry name" value="cAMP-binding domain-like"/>
    <property type="match status" value="1"/>
</dbReference>
<dbReference type="Gene3D" id="1.10.287.1260">
    <property type="match status" value="1"/>
</dbReference>
<evidence type="ECO:0000256" key="2">
    <source>
        <dbReference type="ARBA" id="ARBA00008017"/>
    </source>
</evidence>
<feature type="transmembrane region" description="Helical" evidence="7">
    <location>
        <begin position="49"/>
        <end position="70"/>
    </location>
</feature>
<dbReference type="SUPFAM" id="SSF82861">
    <property type="entry name" value="Mechanosensitive channel protein MscS (YggB), transmembrane region"/>
    <property type="match status" value="1"/>
</dbReference>
<feature type="transmembrane region" description="Helical" evidence="7">
    <location>
        <begin position="15"/>
        <end position="37"/>
    </location>
</feature>
<keyword evidence="4 7" id="KW-0812">Transmembrane</keyword>
<dbReference type="EMBL" id="NRRY01000023">
    <property type="protein sequence ID" value="MBK1619610.1"/>
    <property type="molecule type" value="Genomic_DNA"/>
</dbReference>
<keyword evidence="7" id="KW-0997">Cell inner membrane</keyword>
<reference evidence="9 10" key="1">
    <citation type="journal article" date="2020" name="Microorganisms">
        <title>Osmotic Adaptation and Compatible Solute Biosynthesis of Phototrophic Bacteria as Revealed from Genome Analyses.</title>
        <authorList>
            <person name="Imhoff J.F."/>
            <person name="Rahn T."/>
            <person name="Kunzel S."/>
            <person name="Keller A."/>
            <person name="Neulinger S.C."/>
        </authorList>
    </citation>
    <scope>NUCLEOTIDE SEQUENCE [LARGE SCALE GENOMIC DNA]</scope>
    <source>
        <strain evidence="9 10">DSM 25653</strain>
    </source>
</reference>
<evidence type="ECO:0000256" key="1">
    <source>
        <dbReference type="ARBA" id="ARBA00004651"/>
    </source>
</evidence>
<accession>A0A9X0WAI6</accession>
<evidence type="ECO:0000256" key="7">
    <source>
        <dbReference type="RuleBase" id="RU369025"/>
    </source>
</evidence>
<comment type="function">
    <text evidence="7">Mechanosensitive channel that participates in the regulation of osmotic pressure changes within the cell, opening in response to stretch forces in the membrane lipid bilayer, without the need for other proteins. Contributes to normal resistance to hypoosmotic shock. Forms an ion channel of 1.0 nanosiemens conductance with a slight preference for anions.</text>
</comment>
<proteinExistence type="inferred from homology"/>
<dbReference type="InterPro" id="IPR011014">
    <property type="entry name" value="MscS_channel_TM-2"/>
</dbReference>